<dbReference type="Proteomes" id="UP000471031">
    <property type="component" value="Unassembled WGS sequence"/>
</dbReference>
<sequence>MKISKKTDYALRALCTLAESYGDEPVSLRELAERNRIPKRFLEQIMLDLKTKNWVTSVPGKYGGYVLACSPEQITLGQVVRHFDGILAPIGCVSVTQYQACTEESVCKFRRLMAEIRDFVARQMDSTTLLAVIEGKPLLPPGRPDEFYLGK</sequence>
<gene>
    <name evidence="2" type="ORF">GTO89_08540</name>
</gene>
<dbReference type="InterPro" id="IPR000944">
    <property type="entry name" value="Tscrpt_reg_Rrf2"/>
</dbReference>
<name>A0A845LI01_HELGE</name>
<dbReference type="GO" id="GO:0003700">
    <property type="term" value="F:DNA-binding transcription factor activity"/>
    <property type="evidence" value="ECO:0007669"/>
    <property type="project" value="TreeGrafter"/>
</dbReference>
<organism evidence="2 3">
    <name type="scientific">Heliomicrobium gestii</name>
    <name type="common">Heliobacterium gestii</name>
    <dbReference type="NCBI Taxonomy" id="2699"/>
    <lineage>
        <taxon>Bacteria</taxon>
        <taxon>Bacillati</taxon>
        <taxon>Bacillota</taxon>
        <taxon>Clostridia</taxon>
        <taxon>Eubacteriales</taxon>
        <taxon>Heliobacteriaceae</taxon>
        <taxon>Heliomicrobium</taxon>
    </lineage>
</organism>
<dbReference type="InterPro" id="IPR036388">
    <property type="entry name" value="WH-like_DNA-bd_sf"/>
</dbReference>
<reference evidence="2 3" key="1">
    <citation type="submission" date="2020-01" db="EMBL/GenBank/DDBJ databases">
        <title>Whole genome sequence of Heliobacterium gestii DSM 11169.</title>
        <authorList>
            <person name="Kyndt J.A."/>
            <person name="Meyer T.E."/>
        </authorList>
    </citation>
    <scope>NUCLEOTIDE SEQUENCE [LARGE SCALE GENOMIC DNA]</scope>
    <source>
        <strain evidence="2 3">DSM 11169</strain>
    </source>
</reference>
<dbReference type="GO" id="GO:0003677">
    <property type="term" value="F:DNA binding"/>
    <property type="evidence" value="ECO:0007669"/>
    <property type="project" value="UniProtKB-KW"/>
</dbReference>
<dbReference type="NCBIfam" id="TIGR00738">
    <property type="entry name" value="rrf2_super"/>
    <property type="match status" value="1"/>
</dbReference>
<dbReference type="OrthoDB" id="9808360at2"/>
<evidence type="ECO:0000313" key="3">
    <source>
        <dbReference type="Proteomes" id="UP000471031"/>
    </source>
</evidence>
<dbReference type="RefSeq" id="WP_161261656.1">
    <property type="nucleotide sequence ID" value="NZ_JAFBDC010000005.1"/>
</dbReference>
<accession>A0A845LI01</accession>
<dbReference type="PROSITE" id="PS51197">
    <property type="entry name" value="HTH_RRF2_2"/>
    <property type="match status" value="1"/>
</dbReference>
<keyword evidence="1" id="KW-0238">DNA-binding</keyword>
<dbReference type="GO" id="GO:0005829">
    <property type="term" value="C:cytosol"/>
    <property type="evidence" value="ECO:0007669"/>
    <property type="project" value="TreeGrafter"/>
</dbReference>
<dbReference type="InterPro" id="IPR036390">
    <property type="entry name" value="WH_DNA-bd_sf"/>
</dbReference>
<keyword evidence="3" id="KW-1185">Reference proteome</keyword>
<comment type="caution">
    <text evidence="2">The sequence shown here is derived from an EMBL/GenBank/DDBJ whole genome shotgun (WGS) entry which is preliminary data.</text>
</comment>
<dbReference type="EMBL" id="WXEX01000006">
    <property type="protein sequence ID" value="MZP43083.1"/>
    <property type="molecule type" value="Genomic_DNA"/>
</dbReference>
<dbReference type="SUPFAM" id="SSF46785">
    <property type="entry name" value="Winged helix' DNA-binding domain"/>
    <property type="match status" value="1"/>
</dbReference>
<evidence type="ECO:0000256" key="1">
    <source>
        <dbReference type="ARBA" id="ARBA00023125"/>
    </source>
</evidence>
<dbReference type="Pfam" id="PF02082">
    <property type="entry name" value="Rrf2"/>
    <property type="match status" value="1"/>
</dbReference>
<dbReference type="PANTHER" id="PTHR33221">
    <property type="entry name" value="WINGED HELIX-TURN-HELIX TRANSCRIPTIONAL REGULATOR, RRF2 FAMILY"/>
    <property type="match status" value="1"/>
</dbReference>
<protein>
    <submittedName>
        <fullName evidence="2">Rrf2 family transcriptional regulator</fullName>
    </submittedName>
</protein>
<evidence type="ECO:0000313" key="2">
    <source>
        <dbReference type="EMBL" id="MZP43083.1"/>
    </source>
</evidence>
<proteinExistence type="predicted"/>
<dbReference type="Gene3D" id="1.10.10.10">
    <property type="entry name" value="Winged helix-like DNA-binding domain superfamily/Winged helix DNA-binding domain"/>
    <property type="match status" value="1"/>
</dbReference>
<dbReference type="PANTHER" id="PTHR33221:SF5">
    <property type="entry name" value="HTH-TYPE TRANSCRIPTIONAL REGULATOR ISCR"/>
    <property type="match status" value="1"/>
</dbReference>
<dbReference type="AlphaFoldDB" id="A0A845LI01"/>